<accession>X1F163</accession>
<reference evidence="1" key="1">
    <citation type="journal article" date="2014" name="Front. Microbiol.">
        <title>High frequency of phylogenetically diverse reductive dehalogenase-homologous genes in deep subseafloor sedimentary metagenomes.</title>
        <authorList>
            <person name="Kawai M."/>
            <person name="Futagami T."/>
            <person name="Toyoda A."/>
            <person name="Takaki Y."/>
            <person name="Nishi S."/>
            <person name="Hori S."/>
            <person name="Arai W."/>
            <person name="Tsubouchi T."/>
            <person name="Morono Y."/>
            <person name="Uchiyama I."/>
            <person name="Ito T."/>
            <person name="Fujiyama A."/>
            <person name="Inagaki F."/>
            <person name="Takami H."/>
        </authorList>
    </citation>
    <scope>NUCLEOTIDE SEQUENCE</scope>
    <source>
        <strain evidence="1">Expedition CK06-06</strain>
    </source>
</reference>
<dbReference type="EMBL" id="BART01038139">
    <property type="protein sequence ID" value="GAH14538.1"/>
    <property type="molecule type" value="Genomic_DNA"/>
</dbReference>
<dbReference type="AlphaFoldDB" id="X1F163"/>
<proteinExistence type="predicted"/>
<feature type="non-terminal residue" evidence="1">
    <location>
        <position position="1"/>
    </location>
</feature>
<sequence length="138" mass="15919">YSRTNVKLDFKVIPILDFEVAFDPFTPVNTELIYGEILATFINVTNTGNVLDRYDIEVFGLDEDLFFLYEPVNSTNQLHTGVHAVYSTVIGFQIPHYEITMPGPRDFTIKVSSYTDRTITKIFTCSIVITEYHLIYFE</sequence>
<name>X1F163_9ZZZZ</name>
<feature type="non-terminal residue" evidence="1">
    <location>
        <position position="138"/>
    </location>
</feature>
<protein>
    <submittedName>
        <fullName evidence="1">Uncharacterized protein</fullName>
    </submittedName>
</protein>
<organism evidence="1">
    <name type="scientific">marine sediment metagenome</name>
    <dbReference type="NCBI Taxonomy" id="412755"/>
    <lineage>
        <taxon>unclassified sequences</taxon>
        <taxon>metagenomes</taxon>
        <taxon>ecological metagenomes</taxon>
    </lineage>
</organism>
<gene>
    <name evidence="1" type="ORF">S01H4_63428</name>
</gene>
<comment type="caution">
    <text evidence="1">The sequence shown here is derived from an EMBL/GenBank/DDBJ whole genome shotgun (WGS) entry which is preliminary data.</text>
</comment>
<evidence type="ECO:0000313" key="1">
    <source>
        <dbReference type="EMBL" id="GAH14538.1"/>
    </source>
</evidence>